<name>A0AAE1LER6_9NEOP</name>
<reference evidence="1" key="2">
    <citation type="journal article" date="2023" name="BMC Genomics">
        <title>Pest status, molecular evolution, and epigenetic factors derived from the genome assembly of Frankliniella fusca, a thysanopteran phytovirus vector.</title>
        <authorList>
            <person name="Catto M.A."/>
            <person name="Labadie P.E."/>
            <person name="Jacobson A.L."/>
            <person name="Kennedy G.G."/>
            <person name="Srinivasan R."/>
            <person name="Hunt B.G."/>
        </authorList>
    </citation>
    <scope>NUCLEOTIDE SEQUENCE</scope>
    <source>
        <strain evidence="1">PL_HMW_Pooled</strain>
    </source>
</reference>
<comment type="caution">
    <text evidence="1">The sequence shown here is derived from an EMBL/GenBank/DDBJ whole genome shotgun (WGS) entry which is preliminary data.</text>
</comment>
<keyword evidence="2" id="KW-1185">Reference proteome</keyword>
<organism evidence="1 2">
    <name type="scientific">Frankliniella fusca</name>
    <dbReference type="NCBI Taxonomy" id="407009"/>
    <lineage>
        <taxon>Eukaryota</taxon>
        <taxon>Metazoa</taxon>
        <taxon>Ecdysozoa</taxon>
        <taxon>Arthropoda</taxon>
        <taxon>Hexapoda</taxon>
        <taxon>Insecta</taxon>
        <taxon>Pterygota</taxon>
        <taxon>Neoptera</taxon>
        <taxon>Paraneoptera</taxon>
        <taxon>Thysanoptera</taxon>
        <taxon>Terebrantia</taxon>
        <taxon>Thripoidea</taxon>
        <taxon>Thripidae</taxon>
        <taxon>Frankliniella</taxon>
    </lineage>
</organism>
<dbReference type="Proteomes" id="UP001219518">
    <property type="component" value="Unassembled WGS sequence"/>
</dbReference>
<dbReference type="PANTHER" id="PTHR46113">
    <property type="entry name" value="SNAC DOMAIN-CONTAINING PROTEIN"/>
    <property type="match status" value="1"/>
</dbReference>
<evidence type="ECO:0000313" key="1">
    <source>
        <dbReference type="EMBL" id="KAK3916745.1"/>
    </source>
</evidence>
<dbReference type="AlphaFoldDB" id="A0AAE1LER6"/>
<evidence type="ECO:0000313" key="2">
    <source>
        <dbReference type="Proteomes" id="UP001219518"/>
    </source>
</evidence>
<gene>
    <name evidence="1" type="ORF">KUF71_025844</name>
</gene>
<reference evidence="1" key="1">
    <citation type="submission" date="2021-07" db="EMBL/GenBank/DDBJ databases">
        <authorList>
            <person name="Catto M.A."/>
            <person name="Jacobson A."/>
            <person name="Kennedy G."/>
            <person name="Labadie P."/>
            <person name="Hunt B.G."/>
            <person name="Srinivasan R."/>
        </authorList>
    </citation>
    <scope>NUCLEOTIDE SEQUENCE</scope>
    <source>
        <strain evidence="1">PL_HMW_Pooled</strain>
        <tissue evidence="1">Head</tissue>
    </source>
</reference>
<protein>
    <submittedName>
        <fullName evidence="1">Phosphoenolpyruvate carboxylase</fullName>
    </submittedName>
</protein>
<proteinExistence type="predicted"/>
<accession>A0AAE1LER6</accession>
<sequence>MSSRKSKPRVTRAGNEVWLIGCCSSDYSAFSQLEKRLPTRQEVMRTFFANLHASIGTRSSAEAAKITASQLITVWEHASIPTKELRNIVPMIEKIYQRYRRLVKDKHLSGVIKKKGSKLGDTHEKNREDFVNDLHELFDIAHKDALQIMTVQEDIDFYKSMKSDRKYFMDVNQRGVDKKYTAKQKRKSERLAAEIKAKERSERLKMDLMETRQLSGHSDFSVGTSSNTDGGTDDEFIVKERASVVKVDVLNDHLVTSTLARTSTSTSAGSMMVKAIVQATVSQLGLEPEEVRIVGSRTSVKRRSDENNAEVASLIKQSLNRTENYNDKKADRLPVLVSGIRTEQLLGAPELSHGSGECIAAAVVGLLKEWELEDRVMGLVFDTTSSNSGRWGGACALIQQKLSKDLLELACRHHIYELLLWAVFDQLLGSSKTPDFMYGDYLKKQWAAIDKGQYKTLATTRGLLKFVPNADQMIKFCIDQLQTHHPRDDYKELLELMILFLGGSVPDKATYEFRKPGATSKTRWMAKALYAYKIWMFSWQLNLTDEQRDSFFKICTFLATFYVKVWFQCPVAVKAPALDLELLRPLSERKEPHLKAAFQKLTNHLWYLSERLVCFALFDESVSLAEKRNIVKAMKSREGTPDTLPRATLPHNKKVNSLKLRDFASQNSPTFFTIAKISPAFLEKDPSEWTRDADYIRGLEVVQHMLPVNDLAERGVALMKKYLCGNKLTNNEDQRQYILQVVERHRKMFDKYGGKKMK</sequence>
<dbReference type="PANTHER" id="PTHR46113:SF1">
    <property type="entry name" value="PEPTIDASE M17 LEUCYL AMINOPEPTIDASE N-TERMINAL DOMAIN-CONTAINING PROTEIN"/>
    <property type="match status" value="1"/>
</dbReference>
<dbReference type="EMBL" id="JAHWGI010000580">
    <property type="protein sequence ID" value="KAK3916745.1"/>
    <property type="molecule type" value="Genomic_DNA"/>
</dbReference>